<protein>
    <submittedName>
        <fullName evidence="2">Uncharacterized protein</fullName>
    </submittedName>
</protein>
<dbReference type="AlphaFoldDB" id="A0A4R5UHQ7"/>
<keyword evidence="1" id="KW-1133">Transmembrane helix</keyword>
<keyword evidence="1" id="KW-0472">Membrane</keyword>
<feature type="transmembrane region" description="Helical" evidence="1">
    <location>
        <begin position="72"/>
        <end position="95"/>
    </location>
</feature>
<dbReference type="EMBL" id="SMTL01000003">
    <property type="protein sequence ID" value="TDK35493.1"/>
    <property type="molecule type" value="Genomic_DNA"/>
</dbReference>
<name>A0A4R5UHQ7_9HYPH</name>
<evidence type="ECO:0000256" key="1">
    <source>
        <dbReference type="SAM" id="Phobius"/>
    </source>
</evidence>
<dbReference type="Proteomes" id="UP000295238">
    <property type="component" value="Unassembled WGS sequence"/>
</dbReference>
<gene>
    <name evidence="2" type="ORF">E2F50_14755</name>
</gene>
<evidence type="ECO:0000313" key="3">
    <source>
        <dbReference type="Proteomes" id="UP000295238"/>
    </source>
</evidence>
<proteinExistence type="predicted"/>
<sequence>MRIARFLCRMGAGLALLVAIVLGTLDSIQSVSASSVVLTSLGNAWLNLDPEGLTLAEMAADNYISADIWRPYIAPLLAQPAFAIFLVIALAFWILGYKKPHFAGRFSA</sequence>
<accession>A0A4R5UHQ7</accession>
<dbReference type="RefSeq" id="WP_133316914.1">
    <property type="nucleotide sequence ID" value="NZ_SMTL01000003.1"/>
</dbReference>
<comment type="caution">
    <text evidence="2">The sequence shown here is derived from an EMBL/GenBank/DDBJ whole genome shotgun (WGS) entry which is preliminary data.</text>
</comment>
<organism evidence="2 3">
    <name type="scientific">Rhizobium deserti</name>
    <dbReference type="NCBI Taxonomy" id="2547961"/>
    <lineage>
        <taxon>Bacteria</taxon>
        <taxon>Pseudomonadati</taxon>
        <taxon>Pseudomonadota</taxon>
        <taxon>Alphaproteobacteria</taxon>
        <taxon>Hyphomicrobiales</taxon>
        <taxon>Rhizobiaceae</taxon>
        <taxon>Rhizobium/Agrobacterium group</taxon>
        <taxon>Rhizobium</taxon>
    </lineage>
</organism>
<reference evidence="2 3" key="1">
    <citation type="submission" date="2019-03" db="EMBL/GenBank/DDBJ databases">
        <title>Rhizobium sp. nov., an bacterium isolated from biocrust in Mu Us Desert.</title>
        <authorList>
            <person name="Lixiong L."/>
        </authorList>
    </citation>
    <scope>NUCLEOTIDE SEQUENCE [LARGE SCALE GENOMIC DNA]</scope>
    <source>
        <strain evidence="2 3">SPY-1</strain>
    </source>
</reference>
<keyword evidence="1" id="KW-0812">Transmembrane</keyword>
<evidence type="ECO:0000313" key="2">
    <source>
        <dbReference type="EMBL" id="TDK35493.1"/>
    </source>
</evidence>
<dbReference type="OrthoDB" id="8421292at2"/>
<keyword evidence="3" id="KW-1185">Reference proteome</keyword>